<reference evidence="2 3" key="1">
    <citation type="submission" date="2020-03" db="EMBL/GenBank/DDBJ databases">
        <title>Genomic Encyclopedia of Type Strains, Phase III (KMG-III): the genomes of soil and plant-associated and newly described type strains.</title>
        <authorList>
            <person name="Whitman W."/>
        </authorList>
    </citation>
    <scope>NUCLEOTIDE SEQUENCE [LARGE SCALE GENOMIC DNA]</scope>
    <source>
        <strain evidence="2 3">CECT 8804</strain>
    </source>
</reference>
<evidence type="ECO:0000313" key="2">
    <source>
        <dbReference type="EMBL" id="NIJ06817.1"/>
    </source>
</evidence>
<comment type="caution">
    <text evidence="2">The sequence shown here is derived from an EMBL/GenBank/DDBJ whole genome shotgun (WGS) entry which is preliminary data.</text>
</comment>
<keyword evidence="1" id="KW-0472">Membrane</keyword>
<dbReference type="EMBL" id="JAAOZC010000001">
    <property type="protein sequence ID" value="NIJ06817.1"/>
    <property type="molecule type" value="Genomic_DNA"/>
</dbReference>
<evidence type="ECO:0000313" key="3">
    <source>
        <dbReference type="Proteomes" id="UP000727456"/>
    </source>
</evidence>
<name>A0ABX0TMR8_9SPHN</name>
<accession>A0ABX0TMR8</accession>
<keyword evidence="1" id="KW-0812">Transmembrane</keyword>
<proteinExistence type="predicted"/>
<sequence>MAANAIDPKSAVPYEARSFVQQRIFDRLVRTDVLRAADAERWYIDLPAYVRYRKAMKKRIATIMGAAAAIGGAIAAIGIMN</sequence>
<feature type="transmembrane region" description="Helical" evidence="1">
    <location>
        <begin position="60"/>
        <end position="80"/>
    </location>
</feature>
<dbReference type="RefSeq" id="WP_167071491.1">
    <property type="nucleotide sequence ID" value="NZ_JAAOZC010000001.1"/>
</dbReference>
<dbReference type="Proteomes" id="UP000727456">
    <property type="component" value="Unassembled WGS sequence"/>
</dbReference>
<organism evidence="2 3">
    <name type="scientific">Sphingomonas vulcanisoli</name>
    <dbReference type="NCBI Taxonomy" id="1658060"/>
    <lineage>
        <taxon>Bacteria</taxon>
        <taxon>Pseudomonadati</taxon>
        <taxon>Pseudomonadota</taxon>
        <taxon>Alphaproteobacteria</taxon>
        <taxon>Sphingomonadales</taxon>
        <taxon>Sphingomonadaceae</taxon>
        <taxon>Sphingomonas</taxon>
    </lineage>
</organism>
<protein>
    <submittedName>
        <fullName evidence="2">Uncharacterized protein</fullName>
    </submittedName>
</protein>
<keyword evidence="3" id="KW-1185">Reference proteome</keyword>
<keyword evidence="1" id="KW-1133">Transmembrane helix</keyword>
<evidence type="ECO:0000256" key="1">
    <source>
        <dbReference type="SAM" id="Phobius"/>
    </source>
</evidence>
<gene>
    <name evidence="2" type="ORF">FHS31_000399</name>
</gene>